<evidence type="ECO:0000256" key="1">
    <source>
        <dbReference type="SAM" id="MobiDB-lite"/>
    </source>
</evidence>
<keyword evidence="3" id="KW-1185">Reference proteome</keyword>
<name>A0A8S1JDA9_9CHLO</name>
<feature type="region of interest" description="Disordered" evidence="1">
    <location>
        <begin position="262"/>
        <end position="311"/>
    </location>
</feature>
<proteinExistence type="predicted"/>
<feature type="region of interest" description="Disordered" evidence="1">
    <location>
        <begin position="110"/>
        <end position="137"/>
    </location>
</feature>
<feature type="compositionally biased region" description="Basic and acidic residues" evidence="1">
    <location>
        <begin position="262"/>
        <end position="273"/>
    </location>
</feature>
<dbReference type="OrthoDB" id="18412at2759"/>
<dbReference type="EMBL" id="CAJHUC010003048">
    <property type="protein sequence ID" value="CAD7705201.1"/>
    <property type="molecule type" value="Genomic_DNA"/>
</dbReference>
<dbReference type="PANTHER" id="PTHR15555:SF0">
    <property type="entry name" value="ZINC FINGER HIT DOMAIN-CONTAINING PROTEIN 2"/>
    <property type="match status" value="1"/>
</dbReference>
<organism evidence="2 3">
    <name type="scientific">Ostreobium quekettii</name>
    <dbReference type="NCBI Taxonomy" id="121088"/>
    <lineage>
        <taxon>Eukaryota</taxon>
        <taxon>Viridiplantae</taxon>
        <taxon>Chlorophyta</taxon>
        <taxon>core chlorophytes</taxon>
        <taxon>Ulvophyceae</taxon>
        <taxon>TCBD clade</taxon>
        <taxon>Bryopsidales</taxon>
        <taxon>Ostreobineae</taxon>
        <taxon>Ostreobiaceae</taxon>
        <taxon>Ostreobium</taxon>
    </lineage>
</organism>
<gene>
    <name evidence="2" type="ORF">OSTQU699_LOCUS10556</name>
</gene>
<dbReference type="AlphaFoldDB" id="A0A8S1JDA9"/>
<comment type="caution">
    <text evidence="2">The sequence shown here is derived from an EMBL/GenBank/DDBJ whole genome shotgun (WGS) entry which is preliminary data.</text>
</comment>
<evidence type="ECO:0000313" key="3">
    <source>
        <dbReference type="Proteomes" id="UP000708148"/>
    </source>
</evidence>
<protein>
    <submittedName>
        <fullName evidence="2">Uncharacterized protein</fullName>
    </submittedName>
</protein>
<reference evidence="2" key="1">
    <citation type="submission" date="2020-12" db="EMBL/GenBank/DDBJ databases">
        <authorList>
            <person name="Iha C."/>
        </authorList>
    </citation>
    <scope>NUCLEOTIDE SEQUENCE</scope>
</reference>
<evidence type="ECO:0000313" key="2">
    <source>
        <dbReference type="EMBL" id="CAD7705201.1"/>
    </source>
</evidence>
<sequence>MLKALRRLHVDDPECGDREAGDDDDHGQRNWCDDLTDEQARALIEACQGDSTVDLESLLPPGAMEDFVAHLQRSSKAETPPAWKPWWLSPECLCFRLTCQGMALIAEADEEQVGRPGRESLSALPLPPSEPLPSVQSLTKAPPSDVVRWQLIDMLYAYCFIVRRFHSSILSDPREVAAIALSLSRSLSSTTTSESAGVQTAREVVLEALHRATSPPVGTLQDRCFAIDVLHDVVEVLDRGRAVVVLALSDLQSCLLRAKKDHKDSSSEAEREPVASSSQQEDWSCTPGPMSIDDKNAESFPSVRRTKRSWKKNRLEMQSKLRGAGRKLLFYMAWANGEDDEALRLLGNVVADCWYSQGAASDAAVEHGLRSLAIVDNKEGTNAPEAGGKTLVGKQLIETIN</sequence>
<accession>A0A8S1JDA9</accession>
<dbReference type="Proteomes" id="UP000708148">
    <property type="component" value="Unassembled WGS sequence"/>
</dbReference>
<dbReference type="PANTHER" id="PTHR15555">
    <property type="entry name" value="ZINC FINGER HIT DOMAIN CONTAINING PROTEIN 2 PROTEIN FON -RELATED"/>
    <property type="match status" value="1"/>
</dbReference>
<dbReference type="InterPro" id="IPR039646">
    <property type="entry name" value="ZNHIT2"/>
</dbReference>